<evidence type="ECO:0000256" key="1">
    <source>
        <dbReference type="SAM" id="Coils"/>
    </source>
</evidence>
<feature type="chain" id="PRO_5038981660" evidence="3">
    <location>
        <begin position="25"/>
        <end position="630"/>
    </location>
</feature>
<protein>
    <submittedName>
        <fullName evidence="7">Putative diguanylate cyclase YdaM</fullName>
        <ecNumber evidence="7">2.7.7.65</ecNumber>
    </submittedName>
</protein>
<evidence type="ECO:0000256" key="3">
    <source>
        <dbReference type="SAM" id="SignalP"/>
    </source>
</evidence>
<dbReference type="Gene3D" id="3.40.190.10">
    <property type="entry name" value="Periplasmic binding protein-like II"/>
    <property type="match status" value="2"/>
</dbReference>
<evidence type="ECO:0000256" key="2">
    <source>
        <dbReference type="SAM" id="Phobius"/>
    </source>
</evidence>
<dbReference type="PROSITE" id="PS50887">
    <property type="entry name" value="GGDEF"/>
    <property type="match status" value="1"/>
</dbReference>
<dbReference type="PANTHER" id="PTHR45138">
    <property type="entry name" value="REGULATORY COMPONENTS OF SENSORY TRANSDUCTION SYSTEM"/>
    <property type="match status" value="1"/>
</dbReference>
<dbReference type="AlphaFoldDB" id="A0A1S1V5L5"/>
<dbReference type="CDD" id="cd00130">
    <property type="entry name" value="PAS"/>
    <property type="match status" value="1"/>
</dbReference>
<dbReference type="SMART" id="SM00267">
    <property type="entry name" value="GGDEF"/>
    <property type="match status" value="1"/>
</dbReference>
<dbReference type="EC" id="2.7.7.65" evidence="7"/>
<dbReference type="SUPFAM" id="SSF53850">
    <property type="entry name" value="Periplasmic binding protein-like II"/>
    <property type="match status" value="1"/>
</dbReference>
<keyword evidence="7" id="KW-0808">Transferase</keyword>
<dbReference type="CDD" id="cd01949">
    <property type="entry name" value="GGDEF"/>
    <property type="match status" value="1"/>
</dbReference>
<name>A0A1S1V5L5_9FIRM</name>
<dbReference type="GO" id="GO:1902201">
    <property type="term" value="P:negative regulation of bacterial-type flagellum-dependent cell motility"/>
    <property type="evidence" value="ECO:0007669"/>
    <property type="project" value="TreeGrafter"/>
</dbReference>
<dbReference type="SUPFAM" id="SSF55785">
    <property type="entry name" value="PYP-like sensor domain (PAS domain)"/>
    <property type="match status" value="1"/>
</dbReference>
<dbReference type="NCBIfam" id="TIGR00229">
    <property type="entry name" value="sensory_box"/>
    <property type="match status" value="1"/>
</dbReference>
<keyword evidence="3" id="KW-0732">Signal</keyword>
<dbReference type="InterPro" id="IPR013767">
    <property type="entry name" value="PAS_fold"/>
</dbReference>
<dbReference type="InterPro" id="IPR029787">
    <property type="entry name" value="Nucleotide_cyclase"/>
</dbReference>
<dbReference type="GO" id="GO:0006355">
    <property type="term" value="P:regulation of DNA-templated transcription"/>
    <property type="evidence" value="ECO:0007669"/>
    <property type="project" value="InterPro"/>
</dbReference>
<dbReference type="PANTHER" id="PTHR45138:SF9">
    <property type="entry name" value="DIGUANYLATE CYCLASE DGCM-RELATED"/>
    <property type="match status" value="1"/>
</dbReference>
<dbReference type="STRING" id="39480.EUAN_18690"/>
<keyword evidence="7" id="KW-0548">Nucleotidyltransferase</keyword>
<dbReference type="FunFam" id="3.30.70.270:FF:000001">
    <property type="entry name" value="Diguanylate cyclase domain protein"/>
    <property type="match status" value="1"/>
</dbReference>
<evidence type="ECO:0000259" key="6">
    <source>
        <dbReference type="PROSITE" id="PS50887"/>
    </source>
</evidence>
<accession>A0A1S1V5L5</accession>
<dbReference type="OrthoDB" id="9805474at2"/>
<dbReference type="Gene3D" id="3.30.450.20">
    <property type="entry name" value="PAS domain"/>
    <property type="match status" value="1"/>
</dbReference>
<dbReference type="Pfam" id="PF00989">
    <property type="entry name" value="PAS"/>
    <property type="match status" value="1"/>
</dbReference>
<dbReference type="CDD" id="cd13708">
    <property type="entry name" value="PBP2_BvgS_like_1"/>
    <property type="match status" value="1"/>
</dbReference>
<dbReference type="InterPro" id="IPR000160">
    <property type="entry name" value="GGDEF_dom"/>
</dbReference>
<keyword evidence="2" id="KW-0472">Membrane</keyword>
<dbReference type="EMBL" id="MKIE01000008">
    <property type="protein sequence ID" value="OHW61690.1"/>
    <property type="molecule type" value="Genomic_DNA"/>
</dbReference>
<dbReference type="GO" id="GO:0043709">
    <property type="term" value="P:cell adhesion involved in single-species biofilm formation"/>
    <property type="evidence" value="ECO:0007669"/>
    <property type="project" value="TreeGrafter"/>
</dbReference>
<dbReference type="InterPro" id="IPR043128">
    <property type="entry name" value="Rev_trsase/Diguanyl_cyclase"/>
</dbReference>
<dbReference type="GO" id="GO:0052621">
    <property type="term" value="F:diguanylate cyclase activity"/>
    <property type="evidence" value="ECO:0007669"/>
    <property type="project" value="UniProtKB-EC"/>
</dbReference>
<evidence type="ECO:0000313" key="8">
    <source>
        <dbReference type="Proteomes" id="UP000180254"/>
    </source>
</evidence>
<dbReference type="Gene3D" id="3.30.70.270">
    <property type="match status" value="1"/>
</dbReference>
<dbReference type="NCBIfam" id="TIGR00254">
    <property type="entry name" value="GGDEF"/>
    <property type="match status" value="1"/>
</dbReference>
<dbReference type="Pfam" id="PF00990">
    <property type="entry name" value="GGDEF"/>
    <property type="match status" value="1"/>
</dbReference>
<sequence>MKSRRKLTSLALLIVIMMMGVRTAHSSSESYLNLSGTEYLYIEEVNPIKICVDPDWYPYEKIDESGNYIGIASDLIEIISVRTGIEFEVVQTEDWNQSLEYSKLGKCDALAFLNETEERSKWLKFTDTYFSDPNVIITREDHQPVTDLASLENKKVALPEGTSVEERIRSKFPNLEIVVVDSENTAIEYVENRKADMTVRSLSMAAYVIKEEGLFNLKIAGEIPGLDNNFKIGVASGDEVLVEILNKGIATITDEDLERVKNEHISVNIEKTFNYKAFLIGSGIFATIFLAVLVWIKQLKSLNNKLRSRQEELSILSKQLSESEALYKSILSASPNAIIISDREGYISMISPATIRILGYQGDESPVGRNIMELLDRDSQLKAKEDIEAIYRGESTGIVEYIGVRKDKSRFNIESSSDLIRDEEGNPKDMVSVVRDVTEKKKIEEELRKSEEKYRMLSEELQRKNEALSESSIVDQLTGIKNRRYFDQKINEEKNRADRQGTKFSIILFDLDKFKSVNDAYGHDIGDDVIVKTVEVISKIIRQTDSFARWGGEEFTVLMENTGIEGAIEEAERMRSAVENIEHPVAGKVTISIGVSEYTLGEKVETLFKRADEALYEAKRSGRNKVISNV</sequence>
<feature type="coiled-coil region" evidence="1">
    <location>
        <begin position="433"/>
        <end position="467"/>
    </location>
</feature>
<keyword evidence="8" id="KW-1185">Reference proteome</keyword>
<dbReference type="RefSeq" id="WP_071063923.1">
    <property type="nucleotide sequence ID" value="NZ_MKIE01000008.1"/>
</dbReference>
<gene>
    <name evidence="7" type="primary">ydaM_3</name>
    <name evidence="7" type="ORF">EUAN_18690</name>
</gene>
<dbReference type="InterPro" id="IPR035965">
    <property type="entry name" value="PAS-like_dom_sf"/>
</dbReference>
<dbReference type="PROSITE" id="PS50113">
    <property type="entry name" value="PAC"/>
    <property type="match status" value="1"/>
</dbReference>
<dbReference type="PROSITE" id="PS50112">
    <property type="entry name" value="PAS"/>
    <property type="match status" value="1"/>
</dbReference>
<feature type="signal peptide" evidence="3">
    <location>
        <begin position="1"/>
        <end position="24"/>
    </location>
</feature>
<feature type="domain" description="PAS" evidence="4">
    <location>
        <begin position="323"/>
        <end position="394"/>
    </location>
</feature>
<keyword evidence="2" id="KW-1133">Transmembrane helix</keyword>
<feature type="domain" description="PAC" evidence="5">
    <location>
        <begin position="397"/>
        <end position="449"/>
    </location>
</feature>
<dbReference type="GO" id="GO:0005886">
    <property type="term" value="C:plasma membrane"/>
    <property type="evidence" value="ECO:0007669"/>
    <property type="project" value="TreeGrafter"/>
</dbReference>
<evidence type="ECO:0000313" key="7">
    <source>
        <dbReference type="EMBL" id="OHW61690.1"/>
    </source>
</evidence>
<feature type="domain" description="GGDEF" evidence="6">
    <location>
        <begin position="502"/>
        <end position="630"/>
    </location>
</feature>
<feature type="transmembrane region" description="Helical" evidence="2">
    <location>
        <begin position="277"/>
        <end position="296"/>
    </location>
</feature>
<dbReference type="InterPro" id="IPR001638">
    <property type="entry name" value="Solute-binding_3/MltF_N"/>
</dbReference>
<dbReference type="InterPro" id="IPR000014">
    <property type="entry name" value="PAS"/>
</dbReference>
<dbReference type="SMART" id="SM00091">
    <property type="entry name" value="PAS"/>
    <property type="match status" value="1"/>
</dbReference>
<dbReference type="Proteomes" id="UP000180254">
    <property type="component" value="Unassembled WGS sequence"/>
</dbReference>
<dbReference type="InterPro" id="IPR050469">
    <property type="entry name" value="Diguanylate_Cyclase"/>
</dbReference>
<evidence type="ECO:0000259" key="4">
    <source>
        <dbReference type="PROSITE" id="PS50112"/>
    </source>
</evidence>
<dbReference type="SUPFAM" id="SSF55073">
    <property type="entry name" value="Nucleotide cyclase"/>
    <property type="match status" value="1"/>
</dbReference>
<dbReference type="InterPro" id="IPR001610">
    <property type="entry name" value="PAC"/>
</dbReference>
<keyword evidence="2" id="KW-0812">Transmembrane</keyword>
<dbReference type="SMART" id="SM00086">
    <property type="entry name" value="PAC"/>
    <property type="match status" value="1"/>
</dbReference>
<organism evidence="7 8">
    <name type="scientific">Andreesenia angusta</name>
    <dbReference type="NCBI Taxonomy" id="39480"/>
    <lineage>
        <taxon>Bacteria</taxon>
        <taxon>Bacillati</taxon>
        <taxon>Bacillota</taxon>
        <taxon>Tissierellia</taxon>
        <taxon>Tissierellales</taxon>
        <taxon>Gottschalkiaceae</taxon>
        <taxon>Andreesenia</taxon>
    </lineage>
</organism>
<reference evidence="7 8" key="1">
    <citation type="submission" date="2016-09" db="EMBL/GenBank/DDBJ databases">
        <title>Genome sequence of Eubacterium angustum.</title>
        <authorList>
            <person name="Poehlein A."/>
            <person name="Daniel R."/>
        </authorList>
    </citation>
    <scope>NUCLEOTIDE SEQUENCE [LARGE SCALE GENOMIC DNA]</scope>
    <source>
        <strain evidence="7 8">DSM 1989</strain>
    </source>
</reference>
<keyword evidence="1" id="KW-0175">Coiled coil</keyword>
<dbReference type="SMART" id="SM00062">
    <property type="entry name" value="PBPb"/>
    <property type="match status" value="1"/>
</dbReference>
<dbReference type="InterPro" id="IPR000700">
    <property type="entry name" value="PAS-assoc_C"/>
</dbReference>
<comment type="caution">
    <text evidence="7">The sequence shown here is derived from an EMBL/GenBank/DDBJ whole genome shotgun (WGS) entry which is preliminary data.</text>
</comment>
<proteinExistence type="predicted"/>
<dbReference type="Pfam" id="PF00497">
    <property type="entry name" value="SBP_bac_3"/>
    <property type="match status" value="1"/>
</dbReference>
<evidence type="ECO:0000259" key="5">
    <source>
        <dbReference type="PROSITE" id="PS50113"/>
    </source>
</evidence>